<gene>
    <name evidence="1" type="ORF">J6TS1_38270</name>
</gene>
<dbReference type="Proteomes" id="UP000680670">
    <property type="component" value="Unassembled WGS sequence"/>
</dbReference>
<organism evidence="1 2">
    <name type="scientific">Siminovitchia terrae</name>
    <name type="common">Bacillus terrae</name>
    <dbReference type="NCBI Taxonomy" id="1914933"/>
    <lineage>
        <taxon>Bacteria</taxon>
        <taxon>Bacillati</taxon>
        <taxon>Bacillota</taxon>
        <taxon>Bacilli</taxon>
        <taxon>Bacillales</taxon>
        <taxon>Bacillaceae</taxon>
        <taxon>Siminovitchia</taxon>
    </lineage>
</organism>
<protein>
    <submittedName>
        <fullName evidence="1">Uncharacterized protein</fullName>
    </submittedName>
</protein>
<sequence>MYNVFAFKIKKRVFARIIIKGYECHCDDGNRAPDAVNVSVLKSSLNPSFTLKSQHALLFFQPAR</sequence>
<proteinExistence type="predicted"/>
<dbReference type="EMBL" id="BORJ01000011">
    <property type="protein sequence ID" value="GIN97957.1"/>
    <property type="molecule type" value="Genomic_DNA"/>
</dbReference>
<reference evidence="1 2" key="1">
    <citation type="submission" date="2021-03" db="EMBL/GenBank/DDBJ databases">
        <title>Antimicrobial resistance genes in bacteria isolated from Japanese honey, and their potential for conferring macrolide and lincosamide resistance in the American foulbrood pathogen Paenibacillus larvae.</title>
        <authorList>
            <person name="Okamoto M."/>
            <person name="Kumagai M."/>
            <person name="Kanamori H."/>
            <person name="Takamatsu D."/>
        </authorList>
    </citation>
    <scope>NUCLEOTIDE SEQUENCE [LARGE SCALE GENOMIC DNA]</scope>
    <source>
        <strain evidence="1 2">J6TS1</strain>
    </source>
</reference>
<evidence type="ECO:0000313" key="1">
    <source>
        <dbReference type="EMBL" id="GIN97957.1"/>
    </source>
</evidence>
<accession>A0ABQ4L325</accession>
<name>A0ABQ4L325_SIMTE</name>
<keyword evidence="2" id="KW-1185">Reference proteome</keyword>
<comment type="caution">
    <text evidence="1">The sequence shown here is derived from an EMBL/GenBank/DDBJ whole genome shotgun (WGS) entry which is preliminary data.</text>
</comment>
<evidence type="ECO:0000313" key="2">
    <source>
        <dbReference type="Proteomes" id="UP000680670"/>
    </source>
</evidence>